<dbReference type="OrthoDB" id="3542292at2759"/>
<reference evidence="9" key="1">
    <citation type="journal article" date="2012" name="Arch. Insect Biochem. Physiol.">
        <title>Molecular cloning of soluble trehalase from Chironomus riparius larvae, its heterologous expression in Escherichia coli and bioinformatic analysis.</title>
        <authorList>
            <person name="Forcella M."/>
            <person name="Mozzi A."/>
            <person name="Bigi A."/>
            <person name="Parenti P."/>
            <person name="Fusi P."/>
        </authorList>
    </citation>
    <scope>NUCLEOTIDE SEQUENCE</scope>
</reference>
<sequence length="574" mass="65779">MIGILSLLLILPCVFVNGYLITNDVEYISKLPPPCSSEIYCHGRLLETIQLAHIYADSKTFVDMKLKQSPAKTLEIFDEFLSKNPDPSTEDLKKWVESNFEEPGSEFENWKPDDFTKNPAVLDKISDKSFRSFAYDLNGIWNDLGRKIKKEVHENEELYSIIYVENPMIVPGGRFREFYYWDSYWVLRGLLLSEMTHTAKGMLENFFSIVLRFGFIPNGGRIYYSMRSQPPLLTPMVKTYVDHTKDFEFAVKAVDVLALEFDYWMSNHTVMVKGHKMAVYGDKSSGPRPESYREDIETANGFTTDEDKEEHYSELKAAAESGMDFSSRWFVDAEGGNNGTLANLKTRSIVPVELNAILHWNAKIIAEFYGYAGNITKQTEYLEIAKQILDAVNEVLWDEETGAWLDYDLINQKNRPFFVPTNLAPLWMRCYDVTKREHIASKVMKYINNTRLDDYPGGVPTTLVKSGEQWDWPNVWAPLQHMLIVGLDNLGTKESKEKAQDWAQRWVLSNYLAYKESGHMFEKYMATELGGHGGGGEYEVQTGFGWTNGVILDLLDHYGNVLSSSGSNLNYLKH</sequence>
<dbReference type="InterPro" id="IPR018232">
    <property type="entry name" value="Glyco_hydro_37_CS"/>
</dbReference>
<evidence type="ECO:0000256" key="2">
    <source>
        <dbReference type="ARBA" id="ARBA00005615"/>
    </source>
</evidence>
<protein>
    <recommendedName>
        <fullName evidence="4 7">Trehalase</fullName>
        <ecNumber evidence="3 7">3.2.1.28</ecNumber>
    </recommendedName>
    <alternativeName>
        <fullName evidence="7">Alpha-trehalose glucohydrolase</fullName>
    </alternativeName>
</protein>
<dbReference type="SMR" id="J7EJ73"/>
<dbReference type="InterPro" id="IPR001661">
    <property type="entry name" value="Glyco_hydro_37"/>
</dbReference>
<dbReference type="GO" id="GO:0004555">
    <property type="term" value="F:alpha,alpha-trehalase activity"/>
    <property type="evidence" value="ECO:0007669"/>
    <property type="project" value="UniProtKB-EC"/>
</dbReference>
<keyword evidence="8" id="KW-0732">Signal</keyword>
<dbReference type="Gene3D" id="1.50.10.10">
    <property type="match status" value="1"/>
</dbReference>
<dbReference type="Pfam" id="PF01204">
    <property type="entry name" value="Trehalase"/>
    <property type="match status" value="1"/>
</dbReference>
<feature type="chain" id="PRO_5003792286" description="Trehalase" evidence="8">
    <location>
        <begin position="19"/>
        <end position="574"/>
    </location>
</feature>
<dbReference type="InterPro" id="IPR012341">
    <property type="entry name" value="6hp_glycosidase-like_sf"/>
</dbReference>
<dbReference type="PROSITE" id="PS00928">
    <property type="entry name" value="TREHALASE_2"/>
    <property type="match status" value="1"/>
</dbReference>
<evidence type="ECO:0000256" key="6">
    <source>
        <dbReference type="ARBA" id="ARBA00023295"/>
    </source>
</evidence>
<dbReference type="PANTHER" id="PTHR23403:SF1">
    <property type="entry name" value="TREHALASE"/>
    <property type="match status" value="1"/>
</dbReference>
<comment type="similarity">
    <text evidence="2 7">Belongs to the glycosyl hydrolase 37 family.</text>
</comment>
<dbReference type="PROSITE" id="PS00927">
    <property type="entry name" value="TREHALASE_1"/>
    <property type="match status" value="1"/>
</dbReference>
<dbReference type="AlphaFoldDB" id="J7EJ73"/>
<dbReference type="BRENDA" id="3.2.1.28">
    <property type="organism ID" value="12748"/>
</dbReference>
<evidence type="ECO:0000313" key="9">
    <source>
        <dbReference type="EMBL" id="ADT91708.1"/>
    </source>
</evidence>
<keyword evidence="6 7" id="KW-0326">Glycosidase</keyword>
<dbReference type="EMBL" id="HQ231258">
    <property type="protein sequence ID" value="ADT91708.1"/>
    <property type="molecule type" value="mRNA"/>
</dbReference>
<dbReference type="SUPFAM" id="SSF48208">
    <property type="entry name" value="Six-hairpin glycosidases"/>
    <property type="match status" value="1"/>
</dbReference>
<evidence type="ECO:0000256" key="3">
    <source>
        <dbReference type="ARBA" id="ARBA00012757"/>
    </source>
</evidence>
<dbReference type="PANTHER" id="PTHR23403">
    <property type="entry name" value="TREHALASE"/>
    <property type="match status" value="1"/>
</dbReference>
<evidence type="ECO:0000256" key="4">
    <source>
        <dbReference type="ARBA" id="ARBA00019905"/>
    </source>
</evidence>
<dbReference type="InterPro" id="IPR008928">
    <property type="entry name" value="6-hairpin_glycosidase_sf"/>
</dbReference>
<evidence type="ECO:0000256" key="7">
    <source>
        <dbReference type="RuleBase" id="RU361180"/>
    </source>
</evidence>
<proteinExistence type="evidence at transcript level"/>
<name>J7EJ73_9DIPT</name>
<dbReference type="GO" id="GO:0005993">
    <property type="term" value="P:trehalose catabolic process"/>
    <property type="evidence" value="ECO:0007669"/>
    <property type="project" value="TreeGrafter"/>
</dbReference>
<evidence type="ECO:0000256" key="1">
    <source>
        <dbReference type="ARBA" id="ARBA00001576"/>
    </source>
</evidence>
<comment type="catalytic activity">
    <reaction evidence="1 7">
        <text>alpha,alpha-trehalose + H2O = alpha-D-glucose + beta-D-glucose</text>
        <dbReference type="Rhea" id="RHEA:32675"/>
        <dbReference type="ChEBI" id="CHEBI:15377"/>
        <dbReference type="ChEBI" id="CHEBI:15903"/>
        <dbReference type="ChEBI" id="CHEBI:16551"/>
        <dbReference type="ChEBI" id="CHEBI:17925"/>
        <dbReference type="EC" id="3.2.1.28"/>
    </reaction>
</comment>
<keyword evidence="5 7" id="KW-0378">Hydrolase</keyword>
<accession>J7EJ73</accession>
<feature type="signal peptide" evidence="8">
    <location>
        <begin position="1"/>
        <end position="18"/>
    </location>
</feature>
<dbReference type="PRINTS" id="PR00744">
    <property type="entry name" value="GLHYDRLASE37"/>
</dbReference>
<organism evidence="9">
    <name type="scientific">Chironomus riparius</name>
    <dbReference type="NCBI Taxonomy" id="315576"/>
    <lineage>
        <taxon>Eukaryota</taxon>
        <taxon>Metazoa</taxon>
        <taxon>Ecdysozoa</taxon>
        <taxon>Arthropoda</taxon>
        <taxon>Hexapoda</taxon>
        <taxon>Insecta</taxon>
        <taxon>Pterygota</taxon>
        <taxon>Neoptera</taxon>
        <taxon>Endopterygota</taxon>
        <taxon>Diptera</taxon>
        <taxon>Nematocera</taxon>
        <taxon>Chironomoidea</taxon>
        <taxon>Chironomidae</taxon>
        <taxon>Chironominae</taxon>
        <taxon>Chironomus</taxon>
    </lineage>
</organism>
<dbReference type="EC" id="3.2.1.28" evidence="3 7"/>
<evidence type="ECO:0000256" key="8">
    <source>
        <dbReference type="SAM" id="SignalP"/>
    </source>
</evidence>
<evidence type="ECO:0000256" key="5">
    <source>
        <dbReference type="ARBA" id="ARBA00022801"/>
    </source>
</evidence>